<evidence type="ECO:0000256" key="8">
    <source>
        <dbReference type="RuleBase" id="RU000304"/>
    </source>
</evidence>
<dbReference type="Gene3D" id="3.30.200.20">
    <property type="entry name" value="Phosphorylase Kinase, domain 1"/>
    <property type="match status" value="1"/>
</dbReference>
<keyword evidence="2 8" id="KW-0723">Serine/threonine-protein kinase</keyword>
<keyword evidence="4 7" id="KW-0547">Nucleotide-binding</keyword>
<keyword evidence="6 7" id="KW-0067">ATP-binding</keyword>
<evidence type="ECO:0000256" key="4">
    <source>
        <dbReference type="ARBA" id="ARBA00022741"/>
    </source>
</evidence>
<dbReference type="EMBL" id="CAUYUJ010007754">
    <property type="protein sequence ID" value="CAK0821869.1"/>
    <property type="molecule type" value="Genomic_DNA"/>
</dbReference>
<dbReference type="PROSITE" id="PS00108">
    <property type="entry name" value="PROTEIN_KINASE_ST"/>
    <property type="match status" value="1"/>
</dbReference>
<dbReference type="InterPro" id="IPR011009">
    <property type="entry name" value="Kinase-like_dom_sf"/>
</dbReference>
<proteinExistence type="inferred from homology"/>
<dbReference type="PANTHER" id="PTHR24057:SF0">
    <property type="entry name" value="PROTEIN KINASE SHAGGY-RELATED"/>
    <property type="match status" value="1"/>
</dbReference>
<keyword evidence="12" id="KW-1185">Reference proteome</keyword>
<evidence type="ECO:0000313" key="12">
    <source>
        <dbReference type="Proteomes" id="UP001189429"/>
    </source>
</evidence>
<keyword evidence="3" id="KW-0808">Transferase</keyword>
<evidence type="ECO:0000256" key="3">
    <source>
        <dbReference type="ARBA" id="ARBA00022679"/>
    </source>
</evidence>
<evidence type="ECO:0000256" key="2">
    <source>
        <dbReference type="ARBA" id="ARBA00022527"/>
    </source>
</evidence>
<comment type="similarity">
    <text evidence="1">Belongs to the protein kinase superfamily. CMGC Ser/Thr protein kinase family. GSK-3 subfamily.</text>
</comment>
<evidence type="ECO:0000256" key="1">
    <source>
        <dbReference type="ARBA" id="ARBA00005527"/>
    </source>
</evidence>
<feature type="domain" description="Protein kinase" evidence="10">
    <location>
        <begin position="125"/>
        <end position="409"/>
    </location>
</feature>
<dbReference type="PANTHER" id="PTHR24057">
    <property type="entry name" value="GLYCOGEN SYNTHASE KINASE-3 ALPHA"/>
    <property type="match status" value="1"/>
</dbReference>
<keyword evidence="5" id="KW-0418">Kinase</keyword>
<dbReference type="SMART" id="SM00220">
    <property type="entry name" value="S_TKc"/>
    <property type="match status" value="1"/>
</dbReference>
<protein>
    <recommendedName>
        <fullName evidence="10">Protein kinase domain-containing protein</fullName>
    </recommendedName>
</protein>
<comment type="caution">
    <text evidence="11">The sequence shown here is derived from an EMBL/GenBank/DDBJ whole genome shotgun (WGS) entry which is preliminary data.</text>
</comment>
<evidence type="ECO:0000313" key="11">
    <source>
        <dbReference type="EMBL" id="CAK0821869.1"/>
    </source>
</evidence>
<feature type="region of interest" description="Disordered" evidence="9">
    <location>
        <begin position="98"/>
        <end position="118"/>
    </location>
</feature>
<dbReference type="InterPro" id="IPR039192">
    <property type="entry name" value="STKc_GSK3"/>
</dbReference>
<dbReference type="CDD" id="cd14137">
    <property type="entry name" value="STKc_GSK3"/>
    <property type="match status" value="1"/>
</dbReference>
<dbReference type="InterPro" id="IPR000719">
    <property type="entry name" value="Prot_kinase_dom"/>
</dbReference>
<dbReference type="PROSITE" id="PS00107">
    <property type="entry name" value="PROTEIN_KINASE_ATP"/>
    <property type="match status" value="1"/>
</dbReference>
<evidence type="ECO:0000256" key="9">
    <source>
        <dbReference type="SAM" id="MobiDB-lite"/>
    </source>
</evidence>
<dbReference type="PROSITE" id="PS50011">
    <property type="entry name" value="PROTEIN_KINASE_DOM"/>
    <property type="match status" value="1"/>
</dbReference>
<feature type="binding site" evidence="7">
    <location>
        <position position="155"/>
    </location>
    <ligand>
        <name>ATP</name>
        <dbReference type="ChEBI" id="CHEBI:30616"/>
    </ligand>
</feature>
<evidence type="ECO:0000256" key="5">
    <source>
        <dbReference type="ARBA" id="ARBA00022777"/>
    </source>
</evidence>
<dbReference type="Gene3D" id="1.10.510.10">
    <property type="entry name" value="Transferase(Phosphotransferase) domain 1"/>
    <property type="match status" value="1"/>
</dbReference>
<evidence type="ECO:0000259" key="10">
    <source>
        <dbReference type="PROSITE" id="PS50011"/>
    </source>
</evidence>
<evidence type="ECO:0000256" key="7">
    <source>
        <dbReference type="PROSITE-ProRule" id="PRU10141"/>
    </source>
</evidence>
<accession>A0ABN9RXM2</accession>
<dbReference type="InterPro" id="IPR008271">
    <property type="entry name" value="Ser/Thr_kinase_AS"/>
</dbReference>
<reference evidence="11" key="1">
    <citation type="submission" date="2023-10" db="EMBL/GenBank/DDBJ databases">
        <authorList>
            <person name="Chen Y."/>
            <person name="Shah S."/>
            <person name="Dougan E. K."/>
            <person name="Thang M."/>
            <person name="Chan C."/>
        </authorList>
    </citation>
    <scope>NUCLEOTIDE SEQUENCE [LARGE SCALE GENOMIC DNA]</scope>
</reference>
<organism evidence="11 12">
    <name type="scientific">Prorocentrum cordatum</name>
    <dbReference type="NCBI Taxonomy" id="2364126"/>
    <lineage>
        <taxon>Eukaryota</taxon>
        <taxon>Sar</taxon>
        <taxon>Alveolata</taxon>
        <taxon>Dinophyceae</taxon>
        <taxon>Prorocentrales</taxon>
        <taxon>Prorocentraceae</taxon>
        <taxon>Prorocentrum</taxon>
    </lineage>
</organism>
<sequence length="455" mass="50200">MFVVPPQPTDPLAARLGPRAAPCFWASAEASPQCRGAVQRGPSSFFSDFSTEASPQCYNASQRGPGGFFSAEASPLNRAPHGSPAGLATVEASPVSKGRARDGESFCPSSPPTNAAAPPAGTWTYTADKALGSGSFGVVYRAVVNETGEHVAIKKVLQDKRYKNRELEIIQELRHPNVVELKRFFFTTEDKTGETYLNLVMEYCSDTLHRVVRQYTKLRKPVPDHLVQLYSYQMCRGCAYIHAVGVCHRDIKPQNILVDARTDALKLCDFGSAKRLQKGESSVAYISSRYYRAPELIFGATQYGTKIDIWSTACVAAEVMLGQPLFVGKNNVSQLVEIIKVLGTPSREQVYDMNPNYQEFQFRNIRPQSLRKVFRPNTSREAVDFIASLLVYVPDHRPTALQACAHALFDGLRAAGDAARGHPGRLFEFSAEEASQMDDELRARLAPRPSCEGPR</sequence>
<gene>
    <name evidence="11" type="ORF">PCOR1329_LOCUS23009</name>
</gene>
<dbReference type="InterPro" id="IPR017441">
    <property type="entry name" value="Protein_kinase_ATP_BS"/>
</dbReference>
<dbReference type="Proteomes" id="UP001189429">
    <property type="component" value="Unassembled WGS sequence"/>
</dbReference>
<dbReference type="Pfam" id="PF00069">
    <property type="entry name" value="Pkinase"/>
    <property type="match status" value="1"/>
</dbReference>
<evidence type="ECO:0000256" key="6">
    <source>
        <dbReference type="ARBA" id="ARBA00022840"/>
    </source>
</evidence>
<dbReference type="InterPro" id="IPR050591">
    <property type="entry name" value="GSK-3"/>
</dbReference>
<dbReference type="SUPFAM" id="SSF56112">
    <property type="entry name" value="Protein kinase-like (PK-like)"/>
    <property type="match status" value="1"/>
</dbReference>
<name>A0ABN9RXM2_9DINO</name>